<comment type="caution">
    <text evidence="3">The sequence shown here is derived from an EMBL/GenBank/DDBJ whole genome shotgun (WGS) entry which is preliminary data.</text>
</comment>
<dbReference type="InterPro" id="IPR038136">
    <property type="entry name" value="CofD-like_dom_sf"/>
</dbReference>
<dbReference type="RefSeq" id="WP_340295751.1">
    <property type="nucleotide sequence ID" value="NZ_JBBEOI010000295.1"/>
</dbReference>
<evidence type="ECO:0000256" key="2">
    <source>
        <dbReference type="ARBA" id="ARBA00022842"/>
    </source>
</evidence>
<dbReference type="EMBL" id="JBHRWW010000003">
    <property type="protein sequence ID" value="MFC3687775.1"/>
    <property type="molecule type" value="Genomic_DNA"/>
</dbReference>
<accession>A0ABV7WE83</accession>
<reference evidence="4" key="1">
    <citation type="journal article" date="2019" name="Int. J. Syst. Evol. Microbiol.">
        <title>The Global Catalogue of Microorganisms (GCM) 10K type strain sequencing project: providing services to taxonomists for standard genome sequencing and annotation.</title>
        <authorList>
            <consortium name="The Broad Institute Genomics Platform"/>
            <consortium name="The Broad Institute Genome Sequencing Center for Infectious Disease"/>
            <person name="Wu L."/>
            <person name="Ma J."/>
        </authorList>
    </citation>
    <scope>NUCLEOTIDE SEQUENCE [LARGE SCALE GENOMIC DNA]</scope>
    <source>
        <strain evidence="4">NCAIM B.02333</strain>
    </source>
</reference>
<keyword evidence="4" id="KW-1185">Reference proteome</keyword>
<dbReference type="HAMAP" id="MF_01257">
    <property type="entry name" value="CofD"/>
    <property type="match status" value="1"/>
</dbReference>
<dbReference type="EC" id="2.7.8.28" evidence="3"/>
<dbReference type="PANTHER" id="PTHR43007:SF1">
    <property type="entry name" value="2-PHOSPHO-L-LACTATE TRANSFERASE"/>
    <property type="match status" value="1"/>
</dbReference>
<evidence type="ECO:0000256" key="1">
    <source>
        <dbReference type="ARBA" id="ARBA00022679"/>
    </source>
</evidence>
<evidence type="ECO:0000313" key="4">
    <source>
        <dbReference type="Proteomes" id="UP001595685"/>
    </source>
</evidence>
<dbReference type="Proteomes" id="UP001595685">
    <property type="component" value="Unassembled WGS sequence"/>
</dbReference>
<keyword evidence="2" id="KW-0460">Magnesium</keyword>
<gene>
    <name evidence="3" type="primary">cofD</name>
    <name evidence="3" type="ORF">ACFOLH_05400</name>
</gene>
<dbReference type="Gene3D" id="1.10.8.240">
    <property type="entry name" value="CofD-like domain"/>
    <property type="match status" value="1"/>
</dbReference>
<dbReference type="GO" id="GO:0043743">
    <property type="term" value="F:LPPG:FO 2-phospho-L-lactate transferase activity"/>
    <property type="evidence" value="ECO:0007669"/>
    <property type="project" value="UniProtKB-EC"/>
</dbReference>
<sequence>MRIAVLSGGVGGARFVRGLLAHLSSPAAPAGAAGAEVTVVANTGDDITLHGLRVCPDIDTILYTLGGAVHEEQGWGRRDERSTVAEELAAYGAGPSWFTLGDRDIATHLVRTRMLGAGWTLSQVTAALAERWQPGVTLLPMSDQPVETHVLVDDPDRRAVHLQEWWVRMRAGVPAHGFPLLGLDRAVAAPGVLDALREADVVLLPPSNPVVSLGPVLAVPGVRDAVRGTRAPVVGVSPVIGGAAVRGMAEQCLAALDVPCTAGGVAGLLVDLLDGWLVDDVDLDATREDLSGTGGRGGRPETVGTDLLMRDVAGAARLAGEALGLALRLAGRDAA</sequence>
<evidence type="ECO:0000313" key="3">
    <source>
        <dbReference type="EMBL" id="MFC3687775.1"/>
    </source>
</evidence>
<keyword evidence="1 3" id="KW-0808">Transferase</keyword>
<name>A0ABV7WE83_9MICO</name>
<proteinExistence type="inferred from homology"/>
<dbReference type="InterPro" id="IPR002882">
    <property type="entry name" value="CofD"/>
</dbReference>
<organism evidence="3 4">
    <name type="scientific">Aquipuribacter hungaricus</name>
    <dbReference type="NCBI Taxonomy" id="545624"/>
    <lineage>
        <taxon>Bacteria</taxon>
        <taxon>Bacillati</taxon>
        <taxon>Actinomycetota</taxon>
        <taxon>Actinomycetes</taxon>
        <taxon>Micrococcales</taxon>
        <taxon>Intrasporangiaceae</taxon>
        <taxon>Aquipuribacter</taxon>
    </lineage>
</organism>
<dbReference type="PANTHER" id="PTHR43007">
    <property type="entry name" value="2-PHOSPHO-L-LACTATE TRANSFERASE"/>
    <property type="match status" value="1"/>
</dbReference>
<dbReference type="Pfam" id="PF01933">
    <property type="entry name" value="CofD"/>
    <property type="match status" value="1"/>
</dbReference>
<dbReference type="InterPro" id="IPR010115">
    <property type="entry name" value="FbiA/CofD"/>
</dbReference>
<protein>
    <submittedName>
        <fullName evidence="3">2-phospho-L-lactate transferase</fullName>
        <ecNumber evidence="3">2.7.8.28</ecNumber>
    </submittedName>
</protein>
<dbReference type="NCBIfam" id="TIGR01819">
    <property type="entry name" value="F420_cofD"/>
    <property type="match status" value="1"/>
</dbReference>
<dbReference type="SUPFAM" id="SSF142338">
    <property type="entry name" value="CofD-like"/>
    <property type="match status" value="1"/>
</dbReference>
<dbReference type="Gene3D" id="3.40.50.10680">
    <property type="entry name" value="CofD-like domains"/>
    <property type="match status" value="1"/>
</dbReference>